<evidence type="ECO:0000256" key="4">
    <source>
        <dbReference type="SAM" id="MobiDB-lite"/>
    </source>
</evidence>
<accession>A0A210R4F2</accession>
<dbReference type="AlphaFoldDB" id="A0A210R4F2"/>
<dbReference type="PANTHER" id="PTHR24198:SF165">
    <property type="entry name" value="ANKYRIN REPEAT-CONTAINING PROTEIN-RELATED"/>
    <property type="match status" value="1"/>
</dbReference>
<gene>
    <name evidence="5" type="ORF">KP79_PYT11669</name>
</gene>
<evidence type="ECO:0000256" key="1">
    <source>
        <dbReference type="ARBA" id="ARBA00022737"/>
    </source>
</evidence>
<feature type="repeat" description="ANK" evidence="3">
    <location>
        <begin position="54"/>
        <end position="90"/>
    </location>
</feature>
<dbReference type="OrthoDB" id="2157354at2759"/>
<dbReference type="Pfam" id="PF00023">
    <property type="entry name" value="Ank"/>
    <property type="match status" value="1"/>
</dbReference>
<feature type="region of interest" description="Disordered" evidence="4">
    <location>
        <begin position="357"/>
        <end position="392"/>
    </location>
</feature>
<dbReference type="SMART" id="SM00248">
    <property type="entry name" value="ANK"/>
    <property type="match status" value="3"/>
</dbReference>
<keyword evidence="6" id="KW-1185">Reference proteome</keyword>
<dbReference type="EMBL" id="NEDP02000459">
    <property type="protein sequence ID" value="OWF55889.1"/>
    <property type="molecule type" value="Genomic_DNA"/>
</dbReference>
<dbReference type="InterPro" id="IPR036770">
    <property type="entry name" value="Ankyrin_rpt-contain_sf"/>
</dbReference>
<dbReference type="InterPro" id="IPR002110">
    <property type="entry name" value="Ankyrin_rpt"/>
</dbReference>
<evidence type="ECO:0000313" key="5">
    <source>
        <dbReference type="EMBL" id="OWF55889.1"/>
    </source>
</evidence>
<evidence type="ECO:0000313" key="6">
    <source>
        <dbReference type="Proteomes" id="UP000242188"/>
    </source>
</evidence>
<comment type="caution">
    <text evidence="5">The sequence shown here is derived from an EMBL/GenBank/DDBJ whole genome shotgun (WGS) entry which is preliminary data.</text>
</comment>
<dbReference type="Gene3D" id="1.25.40.20">
    <property type="entry name" value="Ankyrin repeat-containing domain"/>
    <property type="match status" value="2"/>
</dbReference>
<name>A0A210R4F2_MIZYE</name>
<dbReference type="PROSITE" id="PS50297">
    <property type="entry name" value="ANK_REP_REGION"/>
    <property type="match status" value="1"/>
</dbReference>
<keyword evidence="1" id="KW-0677">Repeat</keyword>
<sequence length="422" mass="47166">MSLLVEDEERLEPIRLEEHESAEHKKFYDCLLQGTIAEIKEWNKDDMYNTYFKNGLAPIHVTAMSGRDDEMEEILTILLKGGADVNAKTKSDHNSVLHLLIKHNHISVAFPGVVAALDYFPDVHWRNRHLRTAYDIAVAREYFDIASCVDGTMMPADARALYGRSVGVIYGKRLMAAILNNDEEDAILSVNKGANCNILNDHGCAAIHYVFTVYELPPMPLVTAMHQKKADLNITDSEGDTALNLCVKSRPLRLSGQMNNIVAALVRWGALSTYKDLDGNDALALATERNYNDIVRLLKKDRAQHILTEEPEISKTPLEDVSPHTRIRNKRPELMQSVEAGALKSQIANTEPEVIESMDAGSSQSQRKDKEQVVEESAGTMSSISTMDRQEPEVIKDPMKAMAELSTTEVPIVNFKHAIPLF</sequence>
<keyword evidence="2 3" id="KW-0040">ANK repeat</keyword>
<proteinExistence type="predicted"/>
<dbReference type="PROSITE" id="PS50088">
    <property type="entry name" value="ANK_REPEAT"/>
    <property type="match status" value="1"/>
</dbReference>
<organism evidence="5 6">
    <name type="scientific">Mizuhopecten yessoensis</name>
    <name type="common">Japanese scallop</name>
    <name type="synonym">Patinopecten yessoensis</name>
    <dbReference type="NCBI Taxonomy" id="6573"/>
    <lineage>
        <taxon>Eukaryota</taxon>
        <taxon>Metazoa</taxon>
        <taxon>Spiralia</taxon>
        <taxon>Lophotrochozoa</taxon>
        <taxon>Mollusca</taxon>
        <taxon>Bivalvia</taxon>
        <taxon>Autobranchia</taxon>
        <taxon>Pteriomorphia</taxon>
        <taxon>Pectinida</taxon>
        <taxon>Pectinoidea</taxon>
        <taxon>Pectinidae</taxon>
        <taxon>Mizuhopecten</taxon>
    </lineage>
</organism>
<protein>
    <submittedName>
        <fullName evidence="5">Ankyrin-2</fullName>
    </submittedName>
</protein>
<dbReference type="PANTHER" id="PTHR24198">
    <property type="entry name" value="ANKYRIN REPEAT AND PROTEIN KINASE DOMAIN-CONTAINING PROTEIN"/>
    <property type="match status" value="1"/>
</dbReference>
<dbReference type="SUPFAM" id="SSF48403">
    <property type="entry name" value="Ankyrin repeat"/>
    <property type="match status" value="1"/>
</dbReference>
<feature type="region of interest" description="Disordered" evidence="4">
    <location>
        <begin position="310"/>
        <end position="334"/>
    </location>
</feature>
<evidence type="ECO:0000256" key="2">
    <source>
        <dbReference type="ARBA" id="ARBA00023043"/>
    </source>
</evidence>
<dbReference type="Proteomes" id="UP000242188">
    <property type="component" value="Unassembled WGS sequence"/>
</dbReference>
<evidence type="ECO:0000256" key="3">
    <source>
        <dbReference type="PROSITE-ProRule" id="PRU00023"/>
    </source>
</evidence>
<reference evidence="5 6" key="1">
    <citation type="journal article" date="2017" name="Nat. Ecol. Evol.">
        <title>Scallop genome provides insights into evolution of bilaterian karyotype and development.</title>
        <authorList>
            <person name="Wang S."/>
            <person name="Zhang J."/>
            <person name="Jiao W."/>
            <person name="Li J."/>
            <person name="Xun X."/>
            <person name="Sun Y."/>
            <person name="Guo X."/>
            <person name="Huan P."/>
            <person name="Dong B."/>
            <person name="Zhang L."/>
            <person name="Hu X."/>
            <person name="Sun X."/>
            <person name="Wang J."/>
            <person name="Zhao C."/>
            <person name="Wang Y."/>
            <person name="Wang D."/>
            <person name="Huang X."/>
            <person name="Wang R."/>
            <person name="Lv J."/>
            <person name="Li Y."/>
            <person name="Zhang Z."/>
            <person name="Liu B."/>
            <person name="Lu W."/>
            <person name="Hui Y."/>
            <person name="Liang J."/>
            <person name="Zhou Z."/>
            <person name="Hou R."/>
            <person name="Li X."/>
            <person name="Liu Y."/>
            <person name="Li H."/>
            <person name="Ning X."/>
            <person name="Lin Y."/>
            <person name="Zhao L."/>
            <person name="Xing Q."/>
            <person name="Dou J."/>
            <person name="Li Y."/>
            <person name="Mao J."/>
            <person name="Guo H."/>
            <person name="Dou H."/>
            <person name="Li T."/>
            <person name="Mu C."/>
            <person name="Jiang W."/>
            <person name="Fu Q."/>
            <person name="Fu X."/>
            <person name="Miao Y."/>
            <person name="Liu J."/>
            <person name="Yu Q."/>
            <person name="Li R."/>
            <person name="Liao H."/>
            <person name="Li X."/>
            <person name="Kong Y."/>
            <person name="Jiang Z."/>
            <person name="Chourrout D."/>
            <person name="Li R."/>
            <person name="Bao Z."/>
        </authorList>
    </citation>
    <scope>NUCLEOTIDE SEQUENCE [LARGE SCALE GENOMIC DNA]</scope>
    <source>
        <strain evidence="5 6">PY_sf001</strain>
    </source>
</reference>